<dbReference type="EMBL" id="PDCK01000040">
    <property type="protein sequence ID" value="PRQ51755.1"/>
    <property type="molecule type" value="Genomic_DNA"/>
</dbReference>
<gene>
    <name evidence="2" type="ORF">RchiOBHm_Chr2g0147971</name>
</gene>
<dbReference type="Proteomes" id="UP000238479">
    <property type="component" value="Chromosome 2"/>
</dbReference>
<name>A0A2P6RZA5_ROSCH</name>
<evidence type="ECO:0000313" key="2">
    <source>
        <dbReference type="EMBL" id="PRQ51755.1"/>
    </source>
</evidence>
<comment type="caution">
    <text evidence="2">The sequence shown here is derived from an EMBL/GenBank/DDBJ whole genome shotgun (WGS) entry which is preliminary data.</text>
</comment>
<sequence length="73" mass="8081">MVGEASSATFGIGMTWSWCRRSSIVMVEIVAVATMHRDEDLGWFVGLFARVLSGTLFLGCYQLGLSELGFRLF</sequence>
<dbReference type="AlphaFoldDB" id="A0A2P6RZA5"/>
<evidence type="ECO:0000256" key="1">
    <source>
        <dbReference type="SAM" id="Phobius"/>
    </source>
</evidence>
<keyword evidence="3" id="KW-1185">Reference proteome</keyword>
<keyword evidence="1" id="KW-0812">Transmembrane</keyword>
<organism evidence="2 3">
    <name type="scientific">Rosa chinensis</name>
    <name type="common">China rose</name>
    <dbReference type="NCBI Taxonomy" id="74649"/>
    <lineage>
        <taxon>Eukaryota</taxon>
        <taxon>Viridiplantae</taxon>
        <taxon>Streptophyta</taxon>
        <taxon>Embryophyta</taxon>
        <taxon>Tracheophyta</taxon>
        <taxon>Spermatophyta</taxon>
        <taxon>Magnoliopsida</taxon>
        <taxon>eudicotyledons</taxon>
        <taxon>Gunneridae</taxon>
        <taxon>Pentapetalae</taxon>
        <taxon>rosids</taxon>
        <taxon>fabids</taxon>
        <taxon>Rosales</taxon>
        <taxon>Rosaceae</taxon>
        <taxon>Rosoideae</taxon>
        <taxon>Rosoideae incertae sedis</taxon>
        <taxon>Rosa</taxon>
    </lineage>
</organism>
<protein>
    <submittedName>
        <fullName evidence="2">Uncharacterized protein</fullName>
    </submittedName>
</protein>
<proteinExistence type="predicted"/>
<dbReference type="Gramene" id="PRQ51755">
    <property type="protein sequence ID" value="PRQ51755"/>
    <property type="gene ID" value="RchiOBHm_Chr2g0147971"/>
</dbReference>
<keyword evidence="1" id="KW-1133">Transmembrane helix</keyword>
<evidence type="ECO:0000313" key="3">
    <source>
        <dbReference type="Proteomes" id="UP000238479"/>
    </source>
</evidence>
<keyword evidence="1" id="KW-0472">Membrane</keyword>
<reference evidence="2 3" key="1">
    <citation type="journal article" date="2018" name="Nat. Genet.">
        <title>The Rosa genome provides new insights in the design of modern roses.</title>
        <authorList>
            <person name="Bendahmane M."/>
        </authorList>
    </citation>
    <scope>NUCLEOTIDE SEQUENCE [LARGE SCALE GENOMIC DNA]</scope>
    <source>
        <strain evidence="3">cv. Old Blush</strain>
    </source>
</reference>
<feature type="transmembrane region" description="Helical" evidence="1">
    <location>
        <begin position="41"/>
        <end position="61"/>
    </location>
</feature>
<accession>A0A2P6RZA5</accession>